<dbReference type="EC" id="2.4.-.-" evidence="1"/>
<comment type="caution">
    <text evidence="1">The sequence shown here is derived from an EMBL/GenBank/DDBJ whole genome shotgun (WGS) entry which is preliminary data.</text>
</comment>
<keyword evidence="2" id="KW-1185">Reference proteome</keyword>
<accession>A0ACC7LR26</accession>
<gene>
    <name evidence="1" type="ORF">ACIKP7_05215</name>
</gene>
<protein>
    <submittedName>
        <fullName evidence="1">Glycosyltransferase family 4 protein</fullName>
        <ecNumber evidence="1">2.4.-.-</ecNumber>
    </submittedName>
</protein>
<dbReference type="Proteomes" id="UP001615411">
    <property type="component" value="Unassembled WGS sequence"/>
</dbReference>
<organism evidence="1 2">
    <name type="scientific">Pseudomonas caricapapayae</name>
    <dbReference type="NCBI Taxonomy" id="46678"/>
    <lineage>
        <taxon>Bacteria</taxon>
        <taxon>Pseudomonadati</taxon>
        <taxon>Pseudomonadota</taxon>
        <taxon>Gammaproteobacteria</taxon>
        <taxon>Pseudomonadales</taxon>
        <taxon>Pseudomonadaceae</taxon>
        <taxon>Pseudomonas</taxon>
    </lineage>
</organism>
<dbReference type="EMBL" id="JBIUGF010000010">
    <property type="protein sequence ID" value="MFJ1337526.1"/>
    <property type="molecule type" value="Genomic_DNA"/>
</dbReference>
<evidence type="ECO:0000313" key="2">
    <source>
        <dbReference type="Proteomes" id="UP001615411"/>
    </source>
</evidence>
<sequence length="397" mass="45241">MIKEPYILFTRIVIKKDSQGRLFTDPLWAKDLKLHLDYIENFGICCPVEKSKNVAGLQDISNLDIKWLFELKNDRGVLSVLKNLLPNFLTVIKACKQARIVHSDGAGWAFPLSFYLLLLKPFMPFKWIVVIESSFWMLGDNESKTPRKVIEHYAHKRLLKCCLKAANARIFTQSFYREYFLGNEKRRTLINPATWVDQSNFSTPEAVARRFNDKRDGAVNILFPSRLVIDKGVLVVLDAIEQLKLHDVNINITIMGSGDLKENCLRFTHGQHGGVSVRFQENINYGEDFFRIIAEHDWVLVPTLKQEQPRIIFDAFSQGTPVIASDTHGILDITNKDTAFTFETGKSSSLAETILHVARHPDLALTMGLAGLHYAAGKTHLQMHQDRATFLKSSLNR</sequence>
<evidence type="ECO:0000313" key="1">
    <source>
        <dbReference type="EMBL" id="MFJ1337526.1"/>
    </source>
</evidence>
<keyword evidence="1" id="KW-0808">Transferase</keyword>
<reference evidence="1" key="1">
    <citation type="submission" date="2024-10" db="EMBL/GenBank/DDBJ databases">
        <title>Aeromonas and Pseudomonas from the Cagarras Archipelago, Rio de Janeiro, Brazil.</title>
        <authorList>
            <person name="Canellas A.L.B."/>
            <person name="Laport M.S."/>
        </authorList>
    </citation>
    <scope>NUCLEOTIDE SEQUENCE</scope>
    <source>
        <strain evidence="1">ACP-7</strain>
    </source>
</reference>
<name>A0ACC7LR26_9PSED</name>
<keyword evidence="1" id="KW-0328">Glycosyltransferase</keyword>
<proteinExistence type="predicted"/>